<reference evidence="1 2" key="1">
    <citation type="journal article" date="2018" name="PLoS Genet.">
        <title>Population sequencing reveals clonal diversity and ancestral inbreeding in the grapevine cultivar Chardonnay.</title>
        <authorList>
            <person name="Roach M.J."/>
            <person name="Johnson D.L."/>
            <person name="Bohlmann J."/>
            <person name="van Vuuren H.J."/>
            <person name="Jones S.J."/>
            <person name="Pretorius I.S."/>
            <person name="Schmidt S.A."/>
            <person name="Borneman A.R."/>
        </authorList>
    </citation>
    <scope>NUCLEOTIDE SEQUENCE [LARGE SCALE GENOMIC DNA]</scope>
    <source>
        <strain evidence="2">cv. Chardonnay</strain>
        <tissue evidence="1">Leaf</tissue>
    </source>
</reference>
<evidence type="ECO:0000313" key="1">
    <source>
        <dbReference type="EMBL" id="RVW14383.1"/>
    </source>
</evidence>
<protein>
    <submittedName>
        <fullName evidence="1">Uncharacterized protein</fullName>
    </submittedName>
</protein>
<organism evidence="1 2">
    <name type="scientific">Vitis vinifera</name>
    <name type="common">Grape</name>
    <dbReference type="NCBI Taxonomy" id="29760"/>
    <lineage>
        <taxon>Eukaryota</taxon>
        <taxon>Viridiplantae</taxon>
        <taxon>Streptophyta</taxon>
        <taxon>Embryophyta</taxon>
        <taxon>Tracheophyta</taxon>
        <taxon>Spermatophyta</taxon>
        <taxon>Magnoliopsida</taxon>
        <taxon>eudicotyledons</taxon>
        <taxon>Gunneridae</taxon>
        <taxon>Pentapetalae</taxon>
        <taxon>rosids</taxon>
        <taxon>Vitales</taxon>
        <taxon>Vitaceae</taxon>
        <taxon>Viteae</taxon>
        <taxon>Vitis</taxon>
    </lineage>
</organism>
<dbReference type="EMBL" id="QGNW01002620">
    <property type="protein sequence ID" value="RVW14383.1"/>
    <property type="molecule type" value="Genomic_DNA"/>
</dbReference>
<dbReference type="AlphaFoldDB" id="A0A438BTT7"/>
<sequence length="104" mass="11436">MMAGRLSRSLTAALRVMMVVPPSRGIMTSQKVYPPLRREAELLTLYKRAFTQGGRTQFWLKACVHLAATWIIGTQGLNIGAVCGNFADSVAGKDIHTFQKPLIC</sequence>
<dbReference type="Proteomes" id="UP000288805">
    <property type="component" value="Unassembled WGS sequence"/>
</dbReference>
<name>A0A438BTT7_VITVI</name>
<accession>A0A438BTT7</accession>
<proteinExistence type="predicted"/>
<evidence type="ECO:0000313" key="2">
    <source>
        <dbReference type="Proteomes" id="UP000288805"/>
    </source>
</evidence>
<comment type="caution">
    <text evidence="1">The sequence shown here is derived from an EMBL/GenBank/DDBJ whole genome shotgun (WGS) entry which is preliminary data.</text>
</comment>
<gene>
    <name evidence="1" type="ORF">CK203_090486</name>
</gene>